<proteinExistence type="predicted"/>
<evidence type="ECO:0000259" key="1">
    <source>
        <dbReference type="Pfam" id="PF16130"/>
    </source>
</evidence>
<gene>
    <name evidence="2" type="ORF">SDC9_79943</name>
</gene>
<dbReference type="NCBIfam" id="TIGR04456">
    <property type="entry name" value="LruC_dom"/>
    <property type="match status" value="1"/>
</dbReference>
<comment type="caution">
    <text evidence="2">The sequence shown here is derived from an EMBL/GenBank/DDBJ whole genome shotgun (WGS) entry which is preliminary data.</text>
</comment>
<evidence type="ECO:0000313" key="2">
    <source>
        <dbReference type="EMBL" id="MPM33369.1"/>
    </source>
</evidence>
<sequence length="233" mass="25570">MLNSSNNITELTAKFVVKASGAGYNNAFCLQLDGVAPDKIQSVTGSNLNGGQTLFTLSGNGTEAGQTYANIVIFQSSNTIMPSTGGVGANTDPRHSYVTPKTIELKIKFNSGVSRTDLQDITKFNFYLVADQTRGKEVHLPDFKPTSKANASLFGTGHDFSNGSDRFYKTASGLPWGLNIIVDDFEYAIEKISIDKAYTKFVEWAESNGVLFPDWYLNSLYKNRTNIYTIPQK</sequence>
<reference evidence="2" key="1">
    <citation type="submission" date="2019-08" db="EMBL/GenBank/DDBJ databases">
        <authorList>
            <person name="Kucharzyk K."/>
            <person name="Murdoch R.W."/>
            <person name="Higgins S."/>
            <person name="Loffler F."/>
        </authorList>
    </citation>
    <scope>NUCLEOTIDE SEQUENCE</scope>
</reference>
<feature type="domain" description="DUF4842" evidence="1">
    <location>
        <begin position="6"/>
        <end position="216"/>
    </location>
</feature>
<dbReference type="Pfam" id="PF16130">
    <property type="entry name" value="DUF4842"/>
    <property type="match status" value="1"/>
</dbReference>
<accession>A0A644YYJ3</accession>
<organism evidence="2">
    <name type="scientific">bioreactor metagenome</name>
    <dbReference type="NCBI Taxonomy" id="1076179"/>
    <lineage>
        <taxon>unclassified sequences</taxon>
        <taxon>metagenomes</taxon>
        <taxon>ecological metagenomes</taxon>
    </lineage>
</organism>
<dbReference type="EMBL" id="VSSQ01006638">
    <property type="protein sequence ID" value="MPM33369.1"/>
    <property type="molecule type" value="Genomic_DNA"/>
</dbReference>
<protein>
    <recommendedName>
        <fullName evidence="1">DUF4842 domain-containing protein</fullName>
    </recommendedName>
</protein>
<dbReference type="InterPro" id="IPR032295">
    <property type="entry name" value="DUF4842"/>
</dbReference>
<name>A0A644YYJ3_9ZZZZ</name>
<dbReference type="InterPro" id="IPR031025">
    <property type="entry name" value="LruC_dom"/>
</dbReference>
<dbReference type="AlphaFoldDB" id="A0A644YYJ3"/>